<evidence type="ECO:0000256" key="2">
    <source>
        <dbReference type="ARBA" id="ARBA00009784"/>
    </source>
</evidence>
<protein>
    <recommendedName>
        <fullName evidence="7">UPF0056 membrane protein</fullName>
    </recommendedName>
</protein>
<keyword evidence="5 7" id="KW-1133">Transmembrane helix</keyword>
<evidence type="ECO:0000256" key="5">
    <source>
        <dbReference type="ARBA" id="ARBA00022989"/>
    </source>
</evidence>
<keyword evidence="9" id="KW-1185">Reference proteome</keyword>
<dbReference type="Proteomes" id="UP000295008">
    <property type="component" value="Unassembled WGS sequence"/>
</dbReference>
<sequence>METQFINIYIKFFFLLTPFFLLSTFLSMTRDMNIAARKKLSVKVTAAVIIICIIIFLIGDYIFQWFGITLNSFRIGTGVLLILSAISLVMGTDAYPAKDGAEDISVVPLAIPVTVGPATTGALLVMGVELQRVWERVIGISALCAAVLSVGMLLYLSGSVERFVKKQGLTILSKITGLILAALAAQMIMTGVQGFLGKVQ</sequence>
<evidence type="ECO:0000313" key="9">
    <source>
        <dbReference type="Proteomes" id="UP000295008"/>
    </source>
</evidence>
<reference evidence="8 9" key="1">
    <citation type="submission" date="2019-03" db="EMBL/GenBank/DDBJ databases">
        <title>Genomic Encyclopedia of Type Strains, Phase IV (KMG-IV): sequencing the most valuable type-strain genomes for metagenomic binning, comparative biology and taxonomic classification.</title>
        <authorList>
            <person name="Goeker M."/>
        </authorList>
    </citation>
    <scope>NUCLEOTIDE SEQUENCE [LARGE SCALE GENOMIC DNA]</scope>
    <source>
        <strain evidence="8 9">LX-B</strain>
    </source>
</reference>
<dbReference type="InterPro" id="IPR002771">
    <property type="entry name" value="Multi_antbiot-R_MarC"/>
</dbReference>
<comment type="subcellular location">
    <subcellularLocation>
        <location evidence="1 7">Cell membrane</location>
        <topology evidence="1 7">Multi-pass membrane protein</topology>
    </subcellularLocation>
</comment>
<comment type="caution">
    <text evidence="8">The sequence shown here is derived from an EMBL/GenBank/DDBJ whole genome shotgun (WGS) entry which is preliminary data.</text>
</comment>
<evidence type="ECO:0000256" key="1">
    <source>
        <dbReference type="ARBA" id="ARBA00004651"/>
    </source>
</evidence>
<feature type="transmembrane region" description="Helical" evidence="7">
    <location>
        <begin position="177"/>
        <end position="196"/>
    </location>
</feature>
<feature type="transmembrane region" description="Helical" evidence="7">
    <location>
        <begin position="104"/>
        <end position="125"/>
    </location>
</feature>
<evidence type="ECO:0000256" key="3">
    <source>
        <dbReference type="ARBA" id="ARBA00022475"/>
    </source>
</evidence>
<dbReference type="PANTHER" id="PTHR33508:SF1">
    <property type="entry name" value="UPF0056 MEMBRANE PROTEIN YHCE"/>
    <property type="match status" value="1"/>
</dbReference>
<keyword evidence="4 7" id="KW-0812">Transmembrane</keyword>
<dbReference type="NCBIfam" id="TIGR00427">
    <property type="entry name" value="NAAT family transporter"/>
    <property type="match status" value="1"/>
</dbReference>
<comment type="similarity">
    <text evidence="2 7">Belongs to the UPF0056 (MarC) family.</text>
</comment>
<dbReference type="Pfam" id="PF01914">
    <property type="entry name" value="MarC"/>
    <property type="match status" value="1"/>
</dbReference>
<accession>A0A4V2QB97</accession>
<feature type="transmembrane region" description="Helical" evidence="7">
    <location>
        <begin position="75"/>
        <end position="92"/>
    </location>
</feature>
<dbReference type="GO" id="GO:0005886">
    <property type="term" value="C:plasma membrane"/>
    <property type="evidence" value="ECO:0007669"/>
    <property type="project" value="UniProtKB-SubCell"/>
</dbReference>
<evidence type="ECO:0000313" key="8">
    <source>
        <dbReference type="EMBL" id="TCL55582.1"/>
    </source>
</evidence>
<evidence type="ECO:0000256" key="7">
    <source>
        <dbReference type="RuleBase" id="RU362048"/>
    </source>
</evidence>
<keyword evidence="6 7" id="KW-0472">Membrane</keyword>
<proteinExistence type="inferred from homology"/>
<feature type="transmembrane region" description="Helical" evidence="7">
    <location>
        <begin position="137"/>
        <end position="156"/>
    </location>
</feature>
<name>A0A4V2QB97_HYDET</name>
<gene>
    <name evidence="8" type="ORF">EDC14_105513</name>
</gene>
<dbReference type="RefSeq" id="WP_132017651.1">
    <property type="nucleotide sequence ID" value="NZ_SLUN01000055.1"/>
</dbReference>
<feature type="transmembrane region" description="Helical" evidence="7">
    <location>
        <begin position="40"/>
        <end position="63"/>
    </location>
</feature>
<keyword evidence="3" id="KW-1003">Cell membrane</keyword>
<dbReference type="OrthoDB" id="21094at2"/>
<evidence type="ECO:0000256" key="6">
    <source>
        <dbReference type="ARBA" id="ARBA00023136"/>
    </source>
</evidence>
<organism evidence="8 9">
    <name type="scientific">Hydrogenispora ethanolica</name>
    <dbReference type="NCBI Taxonomy" id="1082276"/>
    <lineage>
        <taxon>Bacteria</taxon>
        <taxon>Bacillati</taxon>
        <taxon>Bacillota</taxon>
        <taxon>Hydrogenispora</taxon>
    </lineage>
</organism>
<dbReference type="AlphaFoldDB" id="A0A4V2QB97"/>
<dbReference type="EMBL" id="SLUN01000055">
    <property type="protein sequence ID" value="TCL55582.1"/>
    <property type="molecule type" value="Genomic_DNA"/>
</dbReference>
<dbReference type="PANTHER" id="PTHR33508">
    <property type="entry name" value="UPF0056 MEMBRANE PROTEIN YHCE"/>
    <property type="match status" value="1"/>
</dbReference>
<evidence type="ECO:0000256" key="4">
    <source>
        <dbReference type="ARBA" id="ARBA00022692"/>
    </source>
</evidence>
<feature type="transmembrane region" description="Helical" evidence="7">
    <location>
        <begin position="6"/>
        <end position="28"/>
    </location>
</feature>